<accession>A7ELG2</accession>
<dbReference type="HOGENOM" id="CLU_1526066_0_0_1"/>
<dbReference type="RefSeq" id="XP_001593237.1">
    <property type="nucleotide sequence ID" value="XM_001593187.1"/>
</dbReference>
<protein>
    <submittedName>
        <fullName evidence="1">Uncharacterized protein</fullName>
    </submittedName>
</protein>
<dbReference type="GeneID" id="5489219"/>
<dbReference type="KEGG" id="ssl:SS1G_06159"/>
<keyword evidence="2" id="KW-1185">Reference proteome</keyword>
<dbReference type="InParanoid" id="A7ELG2"/>
<proteinExistence type="predicted"/>
<gene>
    <name evidence="1" type="ORF">SS1G_06159</name>
</gene>
<dbReference type="EMBL" id="CH476627">
    <property type="protein sequence ID" value="EDO03678.1"/>
    <property type="molecule type" value="Genomic_DNA"/>
</dbReference>
<dbReference type="AlphaFoldDB" id="A7ELG2"/>
<evidence type="ECO:0000313" key="2">
    <source>
        <dbReference type="Proteomes" id="UP000001312"/>
    </source>
</evidence>
<dbReference type="Proteomes" id="UP000001312">
    <property type="component" value="Unassembled WGS sequence"/>
</dbReference>
<name>A7ELG2_SCLS1</name>
<reference evidence="2" key="1">
    <citation type="journal article" date="2011" name="PLoS Genet.">
        <title>Genomic analysis of the necrotrophic fungal pathogens Sclerotinia sclerotiorum and Botrytis cinerea.</title>
        <authorList>
            <person name="Amselem J."/>
            <person name="Cuomo C.A."/>
            <person name="van Kan J.A."/>
            <person name="Viaud M."/>
            <person name="Benito E.P."/>
            <person name="Couloux A."/>
            <person name="Coutinho P.M."/>
            <person name="de Vries R.P."/>
            <person name="Dyer P.S."/>
            <person name="Fillinger S."/>
            <person name="Fournier E."/>
            <person name="Gout L."/>
            <person name="Hahn M."/>
            <person name="Kohn L."/>
            <person name="Lapalu N."/>
            <person name="Plummer K.M."/>
            <person name="Pradier J.M."/>
            <person name="Quevillon E."/>
            <person name="Sharon A."/>
            <person name="Simon A."/>
            <person name="ten Have A."/>
            <person name="Tudzynski B."/>
            <person name="Tudzynski P."/>
            <person name="Wincker P."/>
            <person name="Andrew M."/>
            <person name="Anthouard V."/>
            <person name="Beever R.E."/>
            <person name="Beffa R."/>
            <person name="Benoit I."/>
            <person name="Bouzid O."/>
            <person name="Brault B."/>
            <person name="Chen Z."/>
            <person name="Choquer M."/>
            <person name="Collemare J."/>
            <person name="Cotton P."/>
            <person name="Danchin E.G."/>
            <person name="Da Silva C."/>
            <person name="Gautier A."/>
            <person name="Giraud C."/>
            <person name="Giraud T."/>
            <person name="Gonzalez C."/>
            <person name="Grossetete S."/>
            <person name="Guldener U."/>
            <person name="Henrissat B."/>
            <person name="Howlett B.J."/>
            <person name="Kodira C."/>
            <person name="Kretschmer M."/>
            <person name="Lappartient A."/>
            <person name="Leroch M."/>
            <person name="Levis C."/>
            <person name="Mauceli E."/>
            <person name="Neuveglise C."/>
            <person name="Oeser B."/>
            <person name="Pearson M."/>
            <person name="Poulain J."/>
            <person name="Poussereau N."/>
            <person name="Quesneville H."/>
            <person name="Rascle C."/>
            <person name="Schumacher J."/>
            <person name="Segurens B."/>
            <person name="Sexton A."/>
            <person name="Silva E."/>
            <person name="Sirven C."/>
            <person name="Soanes D.M."/>
            <person name="Talbot N.J."/>
            <person name="Templeton M."/>
            <person name="Yandava C."/>
            <person name="Yarden O."/>
            <person name="Zeng Q."/>
            <person name="Rollins J.A."/>
            <person name="Lebrun M.H."/>
            <person name="Dickman M."/>
        </authorList>
    </citation>
    <scope>NUCLEOTIDE SEQUENCE [LARGE SCALE GENOMIC DNA]</scope>
    <source>
        <strain evidence="2">ATCC 18683 / 1980 / Ss-1</strain>
    </source>
</reference>
<sequence length="176" mass="20901">MSYNTCPINLRTSEATPGQVSSHRQRRMLWLNLNDCQTVYFEDLQTLWRKRYIRHPHSAQSHSPGGRMCLYWTRFRTISLIIIPREPFPQNPDCGRFEQPYTKVCKPTYRGQTKLRVDEPERAELPSGGQPGWSLDKDKFLSMFEHAQKNFPRLKWTVYIEDITFVFWKNTLSAEK</sequence>
<evidence type="ECO:0000313" key="1">
    <source>
        <dbReference type="EMBL" id="EDO03678.1"/>
    </source>
</evidence>
<organism evidence="1 2">
    <name type="scientific">Sclerotinia sclerotiorum (strain ATCC 18683 / 1980 / Ss-1)</name>
    <name type="common">White mold</name>
    <name type="synonym">Whetzelinia sclerotiorum</name>
    <dbReference type="NCBI Taxonomy" id="665079"/>
    <lineage>
        <taxon>Eukaryota</taxon>
        <taxon>Fungi</taxon>
        <taxon>Dikarya</taxon>
        <taxon>Ascomycota</taxon>
        <taxon>Pezizomycotina</taxon>
        <taxon>Leotiomycetes</taxon>
        <taxon>Helotiales</taxon>
        <taxon>Sclerotiniaceae</taxon>
        <taxon>Sclerotinia</taxon>
    </lineage>
</organism>